<evidence type="ECO:0000256" key="2">
    <source>
        <dbReference type="ARBA" id="ARBA00022475"/>
    </source>
</evidence>
<dbReference type="PANTHER" id="PTHR33529">
    <property type="entry name" value="SLR0882 PROTEIN-RELATED"/>
    <property type="match status" value="1"/>
</dbReference>
<keyword evidence="3 6" id="KW-0812">Transmembrane</keyword>
<organism evidence="7">
    <name type="scientific">termite gut metagenome</name>
    <dbReference type="NCBI Taxonomy" id="433724"/>
    <lineage>
        <taxon>unclassified sequences</taxon>
        <taxon>metagenomes</taxon>
        <taxon>organismal metagenomes</taxon>
    </lineage>
</organism>
<dbReference type="AlphaFoldDB" id="A0A5J4R063"/>
<dbReference type="EMBL" id="SNRY01002054">
    <property type="protein sequence ID" value="KAA6327069.1"/>
    <property type="molecule type" value="Genomic_DNA"/>
</dbReference>
<keyword evidence="4 6" id="KW-1133">Transmembrane helix</keyword>
<evidence type="ECO:0000256" key="6">
    <source>
        <dbReference type="SAM" id="Phobius"/>
    </source>
</evidence>
<dbReference type="Pfam" id="PF03739">
    <property type="entry name" value="LptF_LptG"/>
    <property type="match status" value="1"/>
</dbReference>
<accession>A0A5J4R063</accession>
<dbReference type="PANTHER" id="PTHR33529:SF6">
    <property type="entry name" value="YJGP_YJGQ FAMILY PERMEASE"/>
    <property type="match status" value="1"/>
</dbReference>
<dbReference type="GO" id="GO:0015920">
    <property type="term" value="P:lipopolysaccharide transport"/>
    <property type="evidence" value="ECO:0007669"/>
    <property type="project" value="TreeGrafter"/>
</dbReference>
<feature type="non-terminal residue" evidence="7">
    <location>
        <position position="1"/>
    </location>
</feature>
<dbReference type="GO" id="GO:0043190">
    <property type="term" value="C:ATP-binding cassette (ABC) transporter complex"/>
    <property type="evidence" value="ECO:0007669"/>
    <property type="project" value="TreeGrafter"/>
</dbReference>
<gene>
    <name evidence="7" type="ORF">EZS27_023911</name>
</gene>
<reference evidence="7" key="1">
    <citation type="submission" date="2019-03" db="EMBL/GenBank/DDBJ databases">
        <title>Single cell metagenomics reveals metabolic interactions within the superorganism composed of flagellate Streblomastix strix and complex community of Bacteroidetes bacteria on its surface.</title>
        <authorList>
            <person name="Treitli S.C."/>
            <person name="Kolisko M."/>
            <person name="Husnik F."/>
            <person name="Keeling P."/>
            <person name="Hampl V."/>
        </authorList>
    </citation>
    <scope>NUCLEOTIDE SEQUENCE</scope>
    <source>
        <strain evidence="7">STM</strain>
    </source>
</reference>
<evidence type="ECO:0000313" key="7">
    <source>
        <dbReference type="EMBL" id="KAA6327069.1"/>
    </source>
</evidence>
<evidence type="ECO:0000256" key="1">
    <source>
        <dbReference type="ARBA" id="ARBA00004651"/>
    </source>
</evidence>
<feature type="transmembrane region" description="Helical" evidence="6">
    <location>
        <begin position="34"/>
        <end position="52"/>
    </location>
</feature>
<comment type="subcellular location">
    <subcellularLocation>
        <location evidence="1">Cell membrane</location>
        <topology evidence="1">Multi-pass membrane protein</topology>
    </subcellularLocation>
</comment>
<name>A0A5J4R063_9ZZZZ</name>
<dbReference type="InterPro" id="IPR005495">
    <property type="entry name" value="LptG/LptF_permease"/>
</dbReference>
<protein>
    <submittedName>
        <fullName evidence="7">Uncharacterized protein</fullName>
    </submittedName>
</protein>
<evidence type="ECO:0000256" key="4">
    <source>
        <dbReference type="ARBA" id="ARBA00022989"/>
    </source>
</evidence>
<proteinExistence type="predicted"/>
<sequence length="71" mass="8055">PLAILLASLIIFGNFGERYELLAMKAAGISLLKIMYPLIIFILFLCYVSFLFQNVIAPHSESKEIIECFSR</sequence>
<evidence type="ECO:0000256" key="3">
    <source>
        <dbReference type="ARBA" id="ARBA00022692"/>
    </source>
</evidence>
<keyword evidence="2" id="KW-1003">Cell membrane</keyword>
<evidence type="ECO:0000256" key="5">
    <source>
        <dbReference type="ARBA" id="ARBA00023136"/>
    </source>
</evidence>
<keyword evidence="5 6" id="KW-0472">Membrane</keyword>
<comment type="caution">
    <text evidence="7">The sequence shown here is derived from an EMBL/GenBank/DDBJ whole genome shotgun (WGS) entry which is preliminary data.</text>
</comment>